<evidence type="ECO:0000313" key="2">
    <source>
        <dbReference type="EMBL" id="CAA3020291.1"/>
    </source>
</evidence>
<gene>
    <name evidence="2" type="ORF">OLEA9_A048673</name>
</gene>
<name>A0A8S0USR0_OLEEU</name>
<dbReference type="EMBL" id="CACTIH010009037">
    <property type="protein sequence ID" value="CAA3020291.1"/>
    <property type="molecule type" value="Genomic_DNA"/>
</dbReference>
<evidence type="ECO:0000256" key="1">
    <source>
        <dbReference type="SAM" id="MobiDB-lite"/>
    </source>
</evidence>
<sequence>MEKKRNQKLRDKHHHAPDAYELYEAEHTARWLKDDYPRPSARVNSNQFEEVAPMDENRIIGQKSNQKLHDKHQKHHQPPDAYELYEAEHMGRWLKDAHPRPSSRPNFGQFEDINPMAENEIKVDYWHTNERVNDVDVVDAEAEEFIEMEREKHGLRKWMSMKGY</sequence>
<dbReference type="Proteomes" id="UP000594638">
    <property type="component" value="Unassembled WGS sequence"/>
</dbReference>
<dbReference type="OrthoDB" id="913808at2759"/>
<dbReference type="AlphaFoldDB" id="A0A8S0USR0"/>
<organism evidence="2 3">
    <name type="scientific">Olea europaea subsp. europaea</name>
    <dbReference type="NCBI Taxonomy" id="158383"/>
    <lineage>
        <taxon>Eukaryota</taxon>
        <taxon>Viridiplantae</taxon>
        <taxon>Streptophyta</taxon>
        <taxon>Embryophyta</taxon>
        <taxon>Tracheophyta</taxon>
        <taxon>Spermatophyta</taxon>
        <taxon>Magnoliopsida</taxon>
        <taxon>eudicotyledons</taxon>
        <taxon>Gunneridae</taxon>
        <taxon>Pentapetalae</taxon>
        <taxon>asterids</taxon>
        <taxon>lamiids</taxon>
        <taxon>Lamiales</taxon>
        <taxon>Oleaceae</taxon>
        <taxon>Oleeae</taxon>
        <taxon>Olea</taxon>
    </lineage>
</organism>
<reference evidence="2 3" key="1">
    <citation type="submission" date="2019-12" db="EMBL/GenBank/DDBJ databases">
        <authorList>
            <person name="Alioto T."/>
            <person name="Alioto T."/>
            <person name="Gomez Garrido J."/>
        </authorList>
    </citation>
    <scope>NUCLEOTIDE SEQUENCE [LARGE SCALE GENOMIC DNA]</scope>
</reference>
<protein>
    <submittedName>
        <fullName evidence="2">Uncharacterized protein</fullName>
    </submittedName>
</protein>
<proteinExistence type="predicted"/>
<comment type="caution">
    <text evidence="2">The sequence shown here is derived from an EMBL/GenBank/DDBJ whole genome shotgun (WGS) entry which is preliminary data.</text>
</comment>
<feature type="region of interest" description="Disordered" evidence="1">
    <location>
        <begin position="36"/>
        <end position="57"/>
    </location>
</feature>
<dbReference type="Gramene" id="OE9A048673T1">
    <property type="protein sequence ID" value="OE9A048673C1"/>
    <property type="gene ID" value="OE9A048673"/>
</dbReference>
<accession>A0A8S0USR0</accession>
<evidence type="ECO:0000313" key="3">
    <source>
        <dbReference type="Proteomes" id="UP000594638"/>
    </source>
</evidence>
<keyword evidence="3" id="KW-1185">Reference proteome</keyword>